<reference evidence="6 7" key="1">
    <citation type="submission" date="2024-10" db="EMBL/GenBank/DDBJ databases">
        <title>Updated reference genomes for cyclostephanoid diatoms.</title>
        <authorList>
            <person name="Roberts W.R."/>
            <person name="Alverson A.J."/>
        </authorList>
    </citation>
    <scope>NUCLEOTIDE SEQUENCE [LARGE SCALE GENOMIC DNA]</scope>
    <source>
        <strain evidence="6 7">AJA010-31</strain>
    </source>
</reference>
<keyword evidence="3" id="KW-0489">Methyltransferase</keyword>
<comment type="caution">
    <text evidence="6">The sequence shown here is derived from an EMBL/GenBank/DDBJ whole genome shotgun (WGS) entry which is preliminary data.</text>
</comment>
<proteinExistence type="inferred from homology"/>
<dbReference type="AlphaFoldDB" id="A0ABD3PJ47"/>
<dbReference type="GO" id="GO:0032259">
    <property type="term" value="P:methylation"/>
    <property type="evidence" value="ECO:0007669"/>
    <property type="project" value="UniProtKB-KW"/>
</dbReference>
<evidence type="ECO:0000313" key="7">
    <source>
        <dbReference type="Proteomes" id="UP001530400"/>
    </source>
</evidence>
<gene>
    <name evidence="6" type="ORF">ACHAWO_009064</name>
</gene>
<dbReference type="GO" id="GO:0030735">
    <property type="term" value="F:carnosine N-methyltransferase activity"/>
    <property type="evidence" value="ECO:0007669"/>
    <property type="project" value="UniProtKB-EC"/>
</dbReference>
<keyword evidence="5" id="KW-0949">S-adenosyl-L-methionine</keyword>
<evidence type="ECO:0000256" key="1">
    <source>
        <dbReference type="ARBA" id="ARBA00010086"/>
    </source>
</evidence>
<sequence length="538" mass="60845">MTLASNLSYPSTSSDGTLRWKTQFYYTPTLNQGAAVGGADSSTTHQYETEFLELNKALRKYREASQAIIRQLSLSHEVALRTEQIMLSKQQNGPANVLQDSELLSRQIEGKISKVAELLEKNAFVLESHLKPFPVTIGASRFTNLEPDLTNTEDATTAYEHGPNELLQVTDELPPLARYIPPYKPHHQGSTNDSGEELPYQDAAQIVAHITRDWTSDAAPIRKKTYDWIVDQLWKYHRQQASTYSATTGSLQCSIFSPVLVPGAGCGRLAYDLAFAYEELNTQKERSGNSTKQYHFPFEVEAADSSIVMASAAHHILNSGTPVQHEMYPFVNDPFINEVDTEKRWNSLLFPEDKVLKSLNRLSTQQSDELHGTFVNEPALSYTIGDFVTTYASKAKHQMYGTIATCYFIDTATNIYEYILTIQNLLRPNGLWINVGPVQWHRNAQLQPSLNELRQLIEQLGFEIHHWQVEDELVGYRHPSDVSGSRFTRSQGYRPLKFVATYQGISGADDLNLVYLFEKVRLSTGRKSMLHPIDDKRN</sequence>
<evidence type="ECO:0000256" key="5">
    <source>
        <dbReference type="ARBA" id="ARBA00022691"/>
    </source>
</evidence>
<keyword evidence="7" id="KW-1185">Reference proteome</keyword>
<dbReference type="SUPFAM" id="SSF53335">
    <property type="entry name" value="S-adenosyl-L-methionine-dependent methyltransferases"/>
    <property type="match status" value="1"/>
</dbReference>
<evidence type="ECO:0000256" key="2">
    <source>
        <dbReference type="ARBA" id="ARBA00012003"/>
    </source>
</evidence>
<protein>
    <recommendedName>
        <fullName evidence="2">carnosine N-methyltransferase</fullName>
        <ecNumber evidence="2">2.1.1.22</ecNumber>
    </recommendedName>
</protein>
<dbReference type="PANTHER" id="PTHR12303:SF6">
    <property type="entry name" value="CARNOSINE N-METHYLTRANSFERASE"/>
    <property type="match status" value="1"/>
</dbReference>
<dbReference type="EC" id="2.1.1.22" evidence="2"/>
<dbReference type="Pfam" id="PF07942">
    <property type="entry name" value="CARME"/>
    <property type="match status" value="1"/>
</dbReference>
<keyword evidence="4" id="KW-0808">Transferase</keyword>
<evidence type="ECO:0000256" key="3">
    <source>
        <dbReference type="ARBA" id="ARBA00022603"/>
    </source>
</evidence>
<comment type="similarity">
    <text evidence="1">Belongs to the carnosine N-methyltransferase family.</text>
</comment>
<dbReference type="PANTHER" id="PTHR12303">
    <property type="entry name" value="CARNOSINE N-METHYLTRANSFERASE"/>
    <property type="match status" value="1"/>
</dbReference>
<evidence type="ECO:0000256" key="4">
    <source>
        <dbReference type="ARBA" id="ARBA00022679"/>
    </source>
</evidence>
<dbReference type="EMBL" id="JALLPJ020000586">
    <property type="protein sequence ID" value="KAL3788023.1"/>
    <property type="molecule type" value="Genomic_DNA"/>
</dbReference>
<dbReference type="InterPro" id="IPR012901">
    <property type="entry name" value="CARME"/>
</dbReference>
<organism evidence="6 7">
    <name type="scientific">Cyclotella atomus</name>
    <dbReference type="NCBI Taxonomy" id="382360"/>
    <lineage>
        <taxon>Eukaryota</taxon>
        <taxon>Sar</taxon>
        <taxon>Stramenopiles</taxon>
        <taxon>Ochrophyta</taxon>
        <taxon>Bacillariophyta</taxon>
        <taxon>Coscinodiscophyceae</taxon>
        <taxon>Thalassiosirophycidae</taxon>
        <taxon>Stephanodiscales</taxon>
        <taxon>Stephanodiscaceae</taxon>
        <taxon>Cyclotella</taxon>
    </lineage>
</organism>
<dbReference type="SMART" id="SM01296">
    <property type="entry name" value="N2227"/>
    <property type="match status" value="1"/>
</dbReference>
<name>A0ABD3PJ47_9STRA</name>
<dbReference type="InterPro" id="IPR029063">
    <property type="entry name" value="SAM-dependent_MTases_sf"/>
</dbReference>
<accession>A0ABD3PJ47</accession>
<dbReference type="Proteomes" id="UP001530400">
    <property type="component" value="Unassembled WGS sequence"/>
</dbReference>
<evidence type="ECO:0000313" key="6">
    <source>
        <dbReference type="EMBL" id="KAL3788023.1"/>
    </source>
</evidence>